<evidence type="ECO:0000256" key="2">
    <source>
        <dbReference type="ARBA" id="ARBA00004922"/>
    </source>
</evidence>
<comment type="function">
    <text evidence="10">Protein O-mannosyltransferase that catalyzes the transfer of a single mannose residue from a polyprenol phospho-mannosyl lipidic donor to the hydroxyl group of selected serine and threonine residues in acceptor proteins.</text>
</comment>
<keyword evidence="4 10" id="KW-0328">Glycosyltransferase</keyword>
<feature type="transmembrane region" description="Helical" evidence="10">
    <location>
        <begin position="297"/>
        <end position="318"/>
    </location>
</feature>
<reference evidence="15" key="1">
    <citation type="submission" date="2017-01" db="EMBL/GenBank/DDBJ databases">
        <authorList>
            <person name="Varghese N."/>
            <person name="Submissions S."/>
        </authorList>
    </citation>
    <scope>NUCLEOTIDE SEQUENCE [LARGE SCALE GENOMIC DNA]</scope>
    <source>
        <strain evidence="15">ATCC 12950</strain>
    </source>
</reference>
<dbReference type="InterPro" id="IPR027005">
    <property type="entry name" value="PMT-like"/>
</dbReference>
<feature type="region of interest" description="Disordered" evidence="11">
    <location>
        <begin position="1"/>
        <end position="24"/>
    </location>
</feature>
<evidence type="ECO:0000256" key="11">
    <source>
        <dbReference type="SAM" id="MobiDB-lite"/>
    </source>
</evidence>
<keyword evidence="6 10" id="KW-0812">Transmembrane</keyword>
<dbReference type="GeneID" id="97499752"/>
<feature type="transmembrane region" description="Helical" evidence="10">
    <location>
        <begin position="456"/>
        <end position="479"/>
    </location>
</feature>
<keyword evidence="8 10" id="KW-0472">Membrane</keyword>
<name>A0A1N7HAC4_9ACTN</name>
<dbReference type="Pfam" id="PF16192">
    <property type="entry name" value="PMT_4TMC"/>
    <property type="match status" value="1"/>
</dbReference>
<dbReference type="InterPro" id="IPR032421">
    <property type="entry name" value="PMT_4TMC"/>
</dbReference>
<dbReference type="GO" id="GO:0005886">
    <property type="term" value="C:plasma membrane"/>
    <property type="evidence" value="ECO:0007669"/>
    <property type="project" value="UniProtKB-SubCell"/>
</dbReference>
<dbReference type="EMBL" id="FTNI01000041">
    <property type="protein sequence ID" value="SIS21772.1"/>
    <property type="molecule type" value="Genomic_DNA"/>
</dbReference>
<evidence type="ECO:0000256" key="5">
    <source>
        <dbReference type="ARBA" id="ARBA00022679"/>
    </source>
</evidence>
<feature type="transmembrane region" description="Helical" evidence="10">
    <location>
        <begin position="40"/>
        <end position="59"/>
    </location>
</feature>
<feature type="transmembrane region" description="Helical" evidence="10">
    <location>
        <begin position="431"/>
        <end position="450"/>
    </location>
</feature>
<dbReference type="PANTHER" id="PTHR10050:SF46">
    <property type="entry name" value="PROTEIN O-MANNOSYL-TRANSFERASE 2"/>
    <property type="match status" value="1"/>
</dbReference>
<dbReference type="RefSeq" id="WP_030511396.1">
    <property type="nucleotide sequence ID" value="NZ_CP192071.1"/>
</dbReference>
<organism evidence="14 15">
    <name type="scientific">Microbispora rosea</name>
    <dbReference type="NCBI Taxonomy" id="58117"/>
    <lineage>
        <taxon>Bacteria</taxon>
        <taxon>Bacillati</taxon>
        <taxon>Actinomycetota</taxon>
        <taxon>Actinomycetes</taxon>
        <taxon>Streptosporangiales</taxon>
        <taxon>Streptosporangiaceae</taxon>
        <taxon>Microbispora</taxon>
    </lineage>
</organism>
<accession>A0A1N7HAC4</accession>
<comment type="subcellular location">
    <subcellularLocation>
        <location evidence="10">Cell membrane</location>
    </subcellularLocation>
    <subcellularLocation>
        <location evidence="1">Endomembrane system</location>
        <topology evidence="1">Multi-pass membrane protein</topology>
    </subcellularLocation>
</comment>
<evidence type="ECO:0000256" key="4">
    <source>
        <dbReference type="ARBA" id="ARBA00022676"/>
    </source>
</evidence>
<evidence type="ECO:0000256" key="9">
    <source>
        <dbReference type="ARBA" id="ARBA00093617"/>
    </source>
</evidence>
<evidence type="ECO:0000259" key="13">
    <source>
        <dbReference type="Pfam" id="PF16192"/>
    </source>
</evidence>
<evidence type="ECO:0000256" key="3">
    <source>
        <dbReference type="ARBA" id="ARBA00007222"/>
    </source>
</evidence>
<keyword evidence="5 10" id="KW-0808">Transferase</keyword>
<dbReference type="GO" id="GO:0004169">
    <property type="term" value="F:dolichyl-phosphate-mannose-protein mannosyltransferase activity"/>
    <property type="evidence" value="ECO:0007669"/>
    <property type="project" value="UniProtKB-UniRule"/>
</dbReference>
<evidence type="ECO:0000256" key="10">
    <source>
        <dbReference type="RuleBase" id="RU367007"/>
    </source>
</evidence>
<feature type="transmembrane region" description="Helical" evidence="10">
    <location>
        <begin position="194"/>
        <end position="211"/>
    </location>
</feature>
<keyword evidence="7 10" id="KW-1133">Transmembrane helix</keyword>
<dbReference type="PANTHER" id="PTHR10050">
    <property type="entry name" value="DOLICHYL-PHOSPHATE-MANNOSE--PROTEIN MANNOSYLTRANSFERASE"/>
    <property type="match status" value="1"/>
</dbReference>
<feature type="domain" description="Protein O-mannosyl-transferase C-terminal four TM" evidence="13">
    <location>
        <begin position="343"/>
        <end position="534"/>
    </location>
</feature>
<dbReference type="GO" id="GO:0012505">
    <property type="term" value="C:endomembrane system"/>
    <property type="evidence" value="ECO:0007669"/>
    <property type="project" value="UniProtKB-SubCell"/>
</dbReference>
<keyword evidence="15" id="KW-1185">Reference proteome</keyword>
<dbReference type="Pfam" id="PF02366">
    <property type="entry name" value="PMT"/>
    <property type="match status" value="1"/>
</dbReference>
<evidence type="ECO:0000256" key="8">
    <source>
        <dbReference type="ARBA" id="ARBA00023136"/>
    </source>
</evidence>
<feature type="domain" description="ArnT-like N-terminal" evidence="12">
    <location>
        <begin position="49"/>
        <end position="270"/>
    </location>
</feature>
<evidence type="ECO:0000259" key="12">
    <source>
        <dbReference type="Pfam" id="PF02366"/>
    </source>
</evidence>
<evidence type="ECO:0000256" key="1">
    <source>
        <dbReference type="ARBA" id="ARBA00004127"/>
    </source>
</evidence>
<feature type="transmembrane region" description="Helical" evidence="10">
    <location>
        <begin position="406"/>
        <end position="424"/>
    </location>
</feature>
<protein>
    <recommendedName>
        <fullName evidence="9 10">Polyprenol-phosphate-mannose--protein mannosyltransferase</fullName>
        <ecNumber evidence="10">2.4.1.-</ecNumber>
    </recommendedName>
</protein>
<dbReference type="InterPro" id="IPR003342">
    <property type="entry name" value="ArnT-like_N"/>
</dbReference>
<gene>
    <name evidence="14" type="ORF">SAMN05421833_14112</name>
</gene>
<dbReference type="UniPathway" id="UPA00378"/>
<dbReference type="EC" id="2.4.1.-" evidence="10"/>
<sequence>MAVTDYSHKAFEQPEEGPQENAPAVSLRDRLVPPMPGSAMWGWLGPILVALFGGFLRFYRLGTPHSVVFDETYYVKDAFATIKYGVERQFVDGADKLLLSGNENIFKQCGSVSECASYVVHPPVGKWLIGLGELIFGANPFGWRFVAALLGTLSILILARTARRMTRSTLLGCAAGLLLSLDALHFVLSRTALLDIFLMFWVLAGFACLVADRDWSRSRLAAWHEAGSPADGPRLGLRPWRLAAGLCLGLAMATKWTGGFYIAAFAIMTLLWDVGARRAVGTPRPYGTVIRRDLPLAAAWMAAVPIVTYIVSFTGWFVTDKGYGRNWDQATSSGPVYFVIDSLRSWFDYQKQVFSFHTGLEATHPYQSEPWQWPLLLRPVAFFYESPKNCGAASCSWAVLGTGTPIIWYAGLLALIGMIAWYVATRDWRAGAVLLGYAAGWLPWFYFAVADNRTMFMFYAMPMVPFMILALVLACGLIIGREDPARPNRRVVGTAVVGAFVLLALVNFGWLYPVIAAESISYDSWHARMLFDSWI</sequence>
<dbReference type="AlphaFoldDB" id="A0A1N7HAC4"/>
<evidence type="ECO:0000313" key="15">
    <source>
        <dbReference type="Proteomes" id="UP000186096"/>
    </source>
</evidence>
<dbReference type="STRING" id="58117.SAMN05421833_14112"/>
<feature type="transmembrane region" description="Helical" evidence="10">
    <location>
        <begin position="491"/>
        <end position="512"/>
    </location>
</feature>
<keyword evidence="10" id="KW-1003">Cell membrane</keyword>
<comment type="similarity">
    <text evidence="3 10">Belongs to the glycosyltransferase 39 family.</text>
</comment>
<proteinExistence type="inferred from homology"/>
<feature type="transmembrane region" description="Helical" evidence="10">
    <location>
        <begin position="141"/>
        <end position="158"/>
    </location>
</feature>
<dbReference type="Proteomes" id="UP000186096">
    <property type="component" value="Unassembled WGS sequence"/>
</dbReference>
<feature type="transmembrane region" description="Helical" evidence="10">
    <location>
        <begin position="170"/>
        <end position="188"/>
    </location>
</feature>
<feature type="compositionally biased region" description="Basic and acidic residues" evidence="11">
    <location>
        <begin position="1"/>
        <end position="12"/>
    </location>
</feature>
<evidence type="ECO:0000256" key="6">
    <source>
        <dbReference type="ARBA" id="ARBA00022692"/>
    </source>
</evidence>
<comment type="pathway">
    <text evidence="2 10">Protein modification; protein glycosylation.</text>
</comment>
<evidence type="ECO:0000256" key="7">
    <source>
        <dbReference type="ARBA" id="ARBA00022989"/>
    </source>
</evidence>
<evidence type="ECO:0000313" key="14">
    <source>
        <dbReference type="EMBL" id="SIS21772.1"/>
    </source>
</evidence>